<dbReference type="RefSeq" id="WP_120489612.1">
    <property type="nucleotide sequence ID" value="NZ_CP029149.1"/>
</dbReference>
<sequence>MRKTNITVEVELDENHIPEKMAWYAQDGGIDKQPTKAAMISVWDDEKMEALRLDLWTKDMQVEHMKRFYHQILLSLADTYERATNEEDTAIWMRGIAEEFALKSAIKQL</sequence>
<dbReference type="KEGG" id="bcad:DBX24_05395"/>
<reference evidence="1 2" key="1">
    <citation type="submission" date="2018-04" db="EMBL/GenBank/DDBJ databases">
        <title>Characteristic and Complete Genome Sequencing of A Novel Member of Infective Endocarditis Causative Bacteria: Bergeyella cardium QL-PH.</title>
        <authorList>
            <person name="Pan H."/>
            <person name="Sun E."/>
            <person name="Zhang Y."/>
        </authorList>
    </citation>
    <scope>NUCLEOTIDE SEQUENCE [LARGE SCALE GENOMIC DNA]</scope>
    <source>
        <strain evidence="1 2">HPQL</strain>
    </source>
</reference>
<evidence type="ECO:0000313" key="1">
    <source>
        <dbReference type="EMBL" id="QHN65363.1"/>
    </source>
</evidence>
<evidence type="ECO:0000313" key="2">
    <source>
        <dbReference type="Proteomes" id="UP000464318"/>
    </source>
</evidence>
<accession>A0A6P1QWK7</accession>
<dbReference type="AlphaFoldDB" id="A0A6P1QWK7"/>
<dbReference type="Pfam" id="PF19937">
    <property type="entry name" value="GldC-like"/>
    <property type="match status" value="1"/>
</dbReference>
<name>A0A6P1QWK7_9FLAO</name>
<dbReference type="NCBIfam" id="TIGR03515">
    <property type="entry name" value="GldC"/>
    <property type="match status" value="1"/>
</dbReference>
<dbReference type="InterPro" id="IPR019854">
    <property type="entry name" value="Motility-assoc_prot_GldC"/>
</dbReference>
<keyword evidence="2" id="KW-1185">Reference proteome</keyword>
<dbReference type="EMBL" id="CP029149">
    <property type="protein sequence ID" value="QHN65363.1"/>
    <property type="molecule type" value="Genomic_DNA"/>
</dbReference>
<dbReference type="OrthoDB" id="893422at2"/>
<proteinExistence type="predicted"/>
<dbReference type="Proteomes" id="UP000464318">
    <property type="component" value="Chromosome"/>
</dbReference>
<gene>
    <name evidence="1" type="primary">gldC</name>
    <name evidence="1" type="ORF">DBX24_05395</name>
</gene>
<organism evidence="1 2">
    <name type="scientific">Bergeyella cardium</name>
    <dbReference type="NCBI Taxonomy" id="1585976"/>
    <lineage>
        <taxon>Bacteria</taxon>
        <taxon>Pseudomonadati</taxon>
        <taxon>Bacteroidota</taxon>
        <taxon>Flavobacteriia</taxon>
        <taxon>Flavobacteriales</taxon>
        <taxon>Weeksellaceae</taxon>
        <taxon>Bergeyella</taxon>
    </lineage>
</organism>
<protein>
    <submittedName>
        <fullName evidence="1">Gliding motility protein GldC</fullName>
    </submittedName>
</protein>